<proteinExistence type="predicted"/>
<name>A0A494Y0H1_9BACL</name>
<evidence type="ECO:0000313" key="3">
    <source>
        <dbReference type="Proteomes" id="UP000282076"/>
    </source>
</evidence>
<dbReference type="Proteomes" id="UP000282076">
    <property type="component" value="Unassembled WGS sequence"/>
</dbReference>
<evidence type="ECO:0000313" key="2">
    <source>
        <dbReference type="EMBL" id="RKP56256.1"/>
    </source>
</evidence>
<accession>A0A494Y0H1</accession>
<protein>
    <recommendedName>
        <fullName evidence="1">TniQ domain-containing protein</fullName>
    </recommendedName>
</protein>
<sequence>MLLSRLYPLPDEGFFSYAIRMAKENRYENLSVFYRDLKLKYDKRMTNPNIIKLDGNHLDGMLCQLGPHVVSMSNFMYQTNLTSINSYNVEVYGKTFQQHQIIKNNPKFCPSCMLDKCYIRNIWQLKTISTCHVHGCMLVDICPCCSKRFKWNENLLEGCDNCHASWSQIACKGLIQVTKDESLLTRLLCSKIGLLEVPGDIQFSESVCELDFESIINLISLIAWTIPGSQTFRQMIHVDQKENQMTHDLLLKAVNVFKDWPKKFNDHLLSLYDEVKTYSIGTERTVNSRIKTTVFERKLFGEFYKKIYKNFSSSQFYFVREAFEHFLCHNWDLVYGKGFRKFDMEMLPFYTTTTLQRKYAISGNRLRSYVEGGYLKAVEVTFKNKKVMLIQKESVRALMEVYSKSVSMEEARNILGIHRNSLLINLHYAGCIKAVRGPKIDGFGYWRFDAGSINNTLECFETSMIKKEVSNQKMVNFKKTSTNINGYHPTYSEVITKVQNGELKPCGKSIHLKGLNQYYFDRKDLRDAFCQEIESVNQFEVSLRKAAQILKMDSKDLSFLLDEGYLTFNVKHKRFKFIKLDDLMNFKKEYVCLGEIIRETNANNNRLLKLLVTNGYNSITGKKEEERHIYLFKRSKELEDFINSHFG</sequence>
<comment type="caution">
    <text evidence="2">The sequence shown here is derived from an EMBL/GenBank/DDBJ whole genome shotgun (WGS) entry which is preliminary data.</text>
</comment>
<dbReference type="OrthoDB" id="7029747at2"/>
<gene>
    <name evidence="2" type="ORF">D7Z26_06365</name>
</gene>
<dbReference type="AlphaFoldDB" id="A0A494Y0H1"/>
<reference evidence="2 3" key="1">
    <citation type="submission" date="2018-10" db="EMBL/GenBank/DDBJ databases">
        <title>Cohnella sp. M2MS4P-1, whole genome shotgun sequence.</title>
        <authorList>
            <person name="Tuo L."/>
        </authorList>
    </citation>
    <scope>NUCLEOTIDE SEQUENCE [LARGE SCALE GENOMIC DNA]</scope>
    <source>
        <strain evidence="2 3">M2MS4P-1</strain>
    </source>
</reference>
<evidence type="ECO:0000259" key="1">
    <source>
        <dbReference type="Pfam" id="PF06527"/>
    </source>
</evidence>
<organism evidence="2 3">
    <name type="scientific">Cohnella endophytica</name>
    <dbReference type="NCBI Taxonomy" id="2419778"/>
    <lineage>
        <taxon>Bacteria</taxon>
        <taxon>Bacillati</taxon>
        <taxon>Bacillota</taxon>
        <taxon>Bacilli</taxon>
        <taxon>Bacillales</taxon>
        <taxon>Paenibacillaceae</taxon>
        <taxon>Cohnella</taxon>
    </lineage>
</organism>
<feature type="domain" description="TniQ" evidence="1">
    <location>
        <begin position="5"/>
        <end position="138"/>
    </location>
</feature>
<keyword evidence="3" id="KW-1185">Reference proteome</keyword>
<dbReference type="RefSeq" id="WP_120975223.1">
    <property type="nucleotide sequence ID" value="NZ_RBZM01000003.1"/>
</dbReference>
<dbReference type="Pfam" id="PF06527">
    <property type="entry name" value="TniQ"/>
    <property type="match status" value="1"/>
</dbReference>
<dbReference type="InterPro" id="IPR009492">
    <property type="entry name" value="TniQ"/>
</dbReference>
<dbReference type="EMBL" id="RBZM01000003">
    <property type="protein sequence ID" value="RKP56256.1"/>
    <property type="molecule type" value="Genomic_DNA"/>
</dbReference>